<dbReference type="GeneID" id="106013442"/>
<protein>
    <submittedName>
        <fullName evidence="3">Uncharacterized protein LOC106013442</fullName>
    </submittedName>
</protein>
<dbReference type="RefSeq" id="XP_012944674.1">
    <property type="nucleotide sequence ID" value="XM_013089220.2"/>
</dbReference>
<organism evidence="2 3">
    <name type="scientific">Aplysia californica</name>
    <name type="common">California sea hare</name>
    <dbReference type="NCBI Taxonomy" id="6500"/>
    <lineage>
        <taxon>Eukaryota</taxon>
        <taxon>Metazoa</taxon>
        <taxon>Spiralia</taxon>
        <taxon>Lophotrochozoa</taxon>
        <taxon>Mollusca</taxon>
        <taxon>Gastropoda</taxon>
        <taxon>Heterobranchia</taxon>
        <taxon>Euthyneura</taxon>
        <taxon>Tectipleura</taxon>
        <taxon>Aplysiida</taxon>
        <taxon>Aplysioidea</taxon>
        <taxon>Aplysiidae</taxon>
        <taxon>Aplysia</taxon>
    </lineage>
</organism>
<proteinExistence type="predicted"/>
<reference evidence="3" key="1">
    <citation type="submission" date="2025-08" db="UniProtKB">
        <authorList>
            <consortium name="RefSeq"/>
        </authorList>
    </citation>
    <scope>IDENTIFICATION</scope>
</reference>
<evidence type="ECO:0000313" key="2">
    <source>
        <dbReference type="Proteomes" id="UP000694888"/>
    </source>
</evidence>
<feature type="region of interest" description="Disordered" evidence="1">
    <location>
        <begin position="88"/>
        <end position="117"/>
    </location>
</feature>
<evidence type="ECO:0000256" key="1">
    <source>
        <dbReference type="SAM" id="MobiDB-lite"/>
    </source>
</evidence>
<feature type="compositionally biased region" description="Polar residues" evidence="1">
    <location>
        <begin position="88"/>
        <end position="108"/>
    </location>
</feature>
<feature type="region of interest" description="Disordered" evidence="1">
    <location>
        <begin position="37"/>
        <end position="56"/>
    </location>
</feature>
<evidence type="ECO:0000313" key="3">
    <source>
        <dbReference type="RefSeq" id="XP_012944674.1"/>
    </source>
</evidence>
<gene>
    <name evidence="3" type="primary">LOC106013442</name>
</gene>
<accession>A0ABM1ABR5</accession>
<sequence length="176" mass="18792">MRKDKTVEPKPQPHKRGSNVVIINNELYATSKDVVGAKGGSTAAHTGPEPGTYANHGALQVPDVVYANTPRHPAKVKADVPEENLYANSSQVTNKRGSQSIPAVNSDPNKGRSVSKDGLIYVTVDINPMTSKPEMSRGVAQEESKHDQVDYASLDLLSMSVKNAELKKEGGASGKD</sequence>
<dbReference type="Proteomes" id="UP000694888">
    <property type="component" value="Unplaced"/>
</dbReference>
<keyword evidence="2" id="KW-1185">Reference proteome</keyword>
<name>A0ABM1ABR5_APLCA</name>